<keyword evidence="7" id="KW-1185">Reference proteome</keyword>
<dbReference type="EMBL" id="JACVVD010000007">
    <property type="protein sequence ID" value="MBD0382399.1"/>
    <property type="molecule type" value="Genomic_DNA"/>
</dbReference>
<dbReference type="GO" id="GO:0009253">
    <property type="term" value="P:peptidoglycan catabolic process"/>
    <property type="evidence" value="ECO:0007669"/>
    <property type="project" value="InterPro"/>
</dbReference>
<keyword evidence="3" id="KW-0378">Hydrolase</keyword>
<evidence type="ECO:0000256" key="3">
    <source>
        <dbReference type="ARBA" id="ARBA00022801"/>
    </source>
</evidence>
<dbReference type="AlphaFoldDB" id="A0A926KQW1"/>
<accession>A0A926KQW1</accession>
<dbReference type="GO" id="GO:0008745">
    <property type="term" value="F:N-acetylmuramoyl-L-alanine amidase activity"/>
    <property type="evidence" value="ECO:0007669"/>
    <property type="project" value="UniProtKB-EC"/>
</dbReference>
<dbReference type="Gene3D" id="3.40.80.10">
    <property type="entry name" value="Peptidoglycan recognition protein-like"/>
    <property type="match status" value="1"/>
</dbReference>
<dbReference type="InterPro" id="IPR002502">
    <property type="entry name" value="Amidase_domain"/>
</dbReference>
<dbReference type="InterPro" id="IPR051206">
    <property type="entry name" value="NAMLAA_amidase_2"/>
</dbReference>
<dbReference type="GO" id="GO:0071555">
    <property type="term" value="P:cell wall organization"/>
    <property type="evidence" value="ECO:0007669"/>
    <property type="project" value="UniProtKB-KW"/>
</dbReference>
<dbReference type="PANTHER" id="PTHR30417:SF1">
    <property type="entry name" value="N-ACETYLMURAMOYL-L-ALANINE AMIDASE AMID"/>
    <property type="match status" value="1"/>
</dbReference>
<dbReference type="InterPro" id="IPR036505">
    <property type="entry name" value="Amidase/PGRP_sf"/>
</dbReference>
<proteinExistence type="predicted"/>
<dbReference type="SUPFAM" id="SSF55846">
    <property type="entry name" value="N-acetylmuramoyl-L-alanine amidase-like"/>
    <property type="match status" value="1"/>
</dbReference>
<dbReference type="Proteomes" id="UP000650466">
    <property type="component" value="Unassembled WGS sequence"/>
</dbReference>
<feature type="domain" description="N-acetylmuramoyl-L-alanine amidase" evidence="5">
    <location>
        <begin position="32"/>
        <end position="175"/>
    </location>
</feature>
<reference evidence="6" key="1">
    <citation type="submission" date="2020-09" db="EMBL/GenBank/DDBJ databases">
        <title>Draft Genome Sequence of Paenibacillus sp. WST5.</title>
        <authorList>
            <person name="Bao Z."/>
        </authorList>
    </citation>
    <scope>NUCLEOTIDE SEQUENCE</scope>
    <source>
        <strain evidence="6">WST5</strain>
    </source>
</reference>
<dbReference type="GO" id="GO:0009254">
    <property type="term" value="P:peptidoglycan turnover"/>
    <property type="evidence" value="ECO:0007669"/>
    <property type="project" value="TreeGrafter"/>
</dbReference>
<keyword evidence="4" id="KW-0961">Cell wall biogenesis/degradation</keyword>
<evidence type="ECO:0000313" key="7">
    <source>
        <dbReference type="Proteomes" id="UP000650466"/>
    </source>
</evidence>
<dbReference type="PANTHER" id="PTHR30417">
    <property type="entry name" value="N-ACETYLMURAMOYL-L-ALANINE AMIDASE AMID"/>
    <property type="match status" value="1"/>
</dbReference>
<comment type="catalytic activity">
    <reaction evidence="1">
        <text>Hydrolyzes the link between N-acetylmuramoyl residues and L-amino acid residues in certain cell-wall glycopeptides.</text>
        <dbReference type="EC" id="3.5.1.28"/>
    </reaction>
</comment>
<dbReference type="CDD" id="cd06583">
    <property type="entry name" value="PGRP"/>
    <property type="match status" value="1"/>
</dbReference>
<protein>
    <recommendedName>
        <fullName evidence="2">N-acetylmuramoyl-L-alanine amidase</fullName>
        <ecNumber evidence="2">3.5.1.28</ecNumber>
    </recommendedName>
</protein>
<evidence type="ECO:0000313" key="6">
    <source>
        <dbReference type="EMBL" id="MBD0382399.1"/>
    </source>
</evidence>
<name>A0A926KQW1_9BACL</name>
<dbReference type="Pfam" id="PF01510">
    <property type="entry name" value="Amidase_2"/>
    <property type="match status" value="1"/>
</dbReference>
<evidence type="ECO:0000256" key="2">
    <source>
        <dbReference type="ARBA" id="ARBA00011901"/>
    </source>
</evidence>
<sequence>MVNQNQYTGGCTDLSNFKMKYEIIRRYLTGPSKRRPLLPLNQCRFMVAHDTGNPGSTAAGNVTYYENSRNEMEASAHIFVDDKQIIECIPFLTAAPEKAWHVVYNVTTDNRMYGADANDSAGGVELCYGGNIVLSESYKRYVWVLAYSCWKYGLEPSRAITGHHILDPARKTDPMNAFKLLGKTFDDFVQNVVAEYKECMEDDDTMILEHDWQWKMLGDALDGLYKKGLLSDHTWVEKAYNHELKQSELVWLNTILYARQNGIHV</sequence>
<dbReference type="SMART" id="SM00644">
    <property type="entry name" value="Ami_2"/>
    <property type="match status" value="1"/>
</dbReference>
<evidence type="ECO:0000259" key="5">
    <source>
        <dbReference type="SMART" id="SM00644"/>
    </source>
</evidence>
<organism evidence="6 7">
    <name type="scientific">Paenibacillus sedimenti</name>
    <dbReference type="NCBI Taxonomy" id="2770274"/>
    <lineage>
        <taxon>Bacteria</taxon>
        <taxon>Bacillati</taxon>
        <taxon>Bacillota</taxon>
        <taxon>Bacilli</taxon>
        <taxon>Bacillales</taxon>
        <taxon>Paenibacillaceae</taxon>
        <taxon>Paenibacillus</taxon>
    </lineage>
</organism>
<gene>
    <name evidence="6" type="ORF">ICC18_19970</name>
</gene>
<comment type="caution">
    <text evidence="6">The sequence shown here is derived from an EMBL/GenBank/DDBJ whole genome shotgun (WGS) entry which is preliminary data.</text>
</comment>
<evidence type="ECO:0000256" key="4">
    <source>
        <dbReference type="ARBA" id="ARBA00023316"/>
    </source>
</evidence>
<dbReference type="EC" id="3.5.1.28" evidence="2"/>
<evidence type="ECO:0000256" key="1">
    <source>
        <dbReference type="ARBA" id="ARBA00001561"/>
    </source>
</evidence>